<dbReference type="SUPFAM" id="SSF55874">
    <property type="entry name" value="ATPase domain of HSP90 chaperone/DNA topoisomerase II/histidine kinase"/>
    <property type="match status" value="1"/>
</dbReference>
<evidence type="ECO:0000256" key="3">
    <source>
        <dbReference type="ARBA" id="ARBA00022553"/>
    </source>
</evidence>
<dbReference type="GO" id="GO:0006355">
    <property type="term" value="P:regulation of DNA-templated transcription"/>
    <property type="evidence" value="ECO:0007669"/>
    <property type="project" value="InterPro"/>
</dbReference>
<dbReference type="InterPro" id="IPR036890">
    <property type="entry name" value="HATPase_C_sf"/>
</dbReference>
<dbReference type="CDD" id="cd00082">
    <property type="entry name" value="HisKA"/>
    <property type="match status" value="1"/>
</dbReference>
<dbReference type="InterPro" id="IPR000014">
    <property type="entry name" value="PAS"/>
</dbReference>
<dbReference type="InterPro" id="IPR003594">
    <property type="entry name" value="HATPase_dom"/>
</dbReference>
<feature type="non-terminal residue" evidence="12">
    <location>
        <position position="622"/>
    </location>
</feature>
<feature type="transmembrane region" description="Helical" evidence="9">
    <location>
        <begin position="300"/>
        <end position="319"/>
    </location>
</feature>
<sequence length="622" mass="71066">MKKKIWHTVKESKYLFLIFVSIAALMISSALIELNQSKKETLQIMTKQSHSLLESIIIASQNVMRSNEILDENYRQRLLNNATLVKILYDEGSLTNEKLRLIAKKNKILSINVFDKEGRRIFSSYDSGEQPHQPRYNPLQMLAPILRGEMDSLIIGIKPARFGEGYRYAVAVAAKDRNAIVLNMDAREIIDTRKKAGFGILLRSIAAQNPYIIYAALQDTTSLLAASGNVRRLEGIHESRFLRQALDDSLFLTRTTSFDTLQVFEAVHPFAYHGIKLGLFRLGLSLQPVNDINNRIYRRLVFITLLLIGLGTLIVVYIFTRERYQLLQREYTVVETYSGNIIQNVSDAIIVVNEKKGIQIFNRAAEELFSLAMDQIIGRPLESLAKNGDCKFWTGSAAGMEQVACTIQGKQKFLLVSHNQFKDSRNVMNTIYVIRDLTDQKRLEQQLQRKQRLTAMGELAAGVAHEIRNPLNTIGTIVHQLDKDFEPNAHSDEYHELAGLVYNEVKRINQTIQDFLRFARPEPIQPFPFEVTELIRETVLHYRPTAKEKNIDLITEIKWNGRVVWDKQQMKQVLSNLVLNALQAMKGGGKIKIQLSRKDEQYVELSIEDNGPGIPPDIREKI</sequence>
<evidence type="ECO:0000256" key="9">
    <source>
        <dbReference type="SAM" id="Phobius"/>
    </source>
</evidence>
<keyword evidence="9" id="KW-1133">Transmembrane helix</keyword>
<dbReference type="InterPro" id="IPR035965">
    <property type="entry name" value="PAS-like_dom_sf"/>
</dbReference>
<keyword evidence="8" id="KW-0902">Two-component regulatory system</keyword>
<dbReference type="Gene3D" id="3.30.450.20">
    <property type="entry name" value="PAS domain"/>
    <property type="match status" value="1"/>
</dbReference>
<dbReference type="AlphaFoldDB" id="A0A7V5PP54"/>
<dbReference type="PANTHER" id="PTHR43065">
    <property type="entry name" value="SENSOR HISTIDINE KINASE"/>
    <property type="match status" value="1"/>
</dbReference>
<dbReference type="Pfam" id="PF02518">
    <property type="entry name" value="HATPase_c"/>
    <property type="match status" value="1"/>
</dbReference>
<dbReference type="Proteomes" id="UP000886124">
    <property type="component" value="Unassembled WGS sequence"/>
</dbReference>
<proteinExistence type="predicted"/>
<evidence type="ECO:0000256" key="4">
    <source>
        <dbReference type="ARBA" id="ARBA00022679"/>
    </source>
</evidence>
<feature type="domain" description="Histidine kinase" evidence="10">
    <location>
        <begin position="462"/>
        <end position="622"/>
    </location>
</feature>
<dbReference type="Pfam" id="PF00512">
    <property type="entry name" value="HisKA"/>
    <property type="match status" value="1"/>
</dbReference>
<dbReference type="GO" id="GO:0005524">
    <property type="term" value="F:ATP binding"/>
    <property type="evidence" value="ECO:0007669"/>
    <property type="project" value="UniProtKB-KW"/>
</dbReference>
<evidence type="ECO:0000256" key="2">
    <source>
        <dbReference type="ARBA" id="ARBA00012438"/>
    </source>
</evidence>
<feature type="domain" description="PAS" evidence="11">
    <location>
        <begin position="334"/>
        <end position="379"/>
    </location>
</feature>
<keyword evidence="3" id="KW-0597">Phosphoprotein</keyword>
<evidence type="ECO:0000313" key="12">
    <source>
        <dbReference type="EMBL" id="HHJ52706.1"/>
    </source>
</evidence>
<dbReference type="InterPro" id="IPR003661">
    <property type="entry name" value="HisK_dim/P_dom"/>
</dbReference>
<evidence type="ECO:0000256" key="7">
    <source>
        <dbReference type="ARBA" id="ARBA00022840"/>
    </source>
</evidence>
<evidence type="ECO:0000259" key="11">
    <source>
        <dbReference type="PROSITE" id="PS50112"/>
    </source>
</evidence>
<keyword evidence="9" id="KW-0472">Membrane</keyword>
<dbReference type="Gene3D" id="3.30.565.10">
    <property type="entry name" value="Histidine kinase-like ATPase, C-terminal domain"/>
    <property type="match status" value="1"/>
</dbReference>
<dbReference type="SMART" id="SM00388">
    <property type="entry name" value="HisKA"/>
    <property type="match status" value="1"/>
</dbReference>
<dbReference type="SUPFAM" id="SSF55785">
    <property type="entry name" value="PYP-like sensor domain (PAS domain)"/>
    <property type="match status" value="1"/>
</dbReference>
<gene>
    <name evidence="12" type="ORF">ENJ89_05885</name>
</gene>
<dbReference type="InterPro" id="IPR013767">
    <property type="entry name" value="PAS_fold"/>
</dbReference>
<evidence type="ECO:0000256" key="1">
    <source>
        <dbReference type="ARBA" id="ARBA00000085"/>
    </source>
</evidence>
<dbReference type="InterPro" id="IPR005467">
    <property type="entry name" value="His_kinase_dom"/>
</dbReference>
<dbReference type="Gene3D" id="1.10.287.130">
    <property type="match status" value="1"/>
</dbReference>
<keyword evidence="9" id="KW-0812">Transmembrane</keyword>
<dbReference type="EMBL" id="DROD01000405">
    <property type="protein sequence ID" value="HHJ52706.1"/>
    <property type="molecule type" value="Genomic_DNA"/>
</dbReference>
<evidence type="ECO:0000259" key="10">
    <source>
        <dbReference type="PROSITE" id="PS50109"/>
    </source>
</evidence>
<protein>
    <recommendedName>
        <fullName evidence="2">histidine kinase</fullName>
        <ecNumber evidence="2">2.7.13.3</ecNumber>
    </recommendedName>
</protein>
<keyword evidence="6" id="KW-0418">Kinase</keyword>
<keyword evidence="7" id="KW-0067">ATP-binding</keyword>
<dbReference type="Pfam" id="PF00989">
    <property type="entry name" value="PAS"/>
    <property type="match status" value="1"/>
</dbReference>
<keyword evidence="5" id="KW-0547">Nucleotide-binding</keyword>
<dbReference type="GO" id="GO:0000155">
    <property type="term" value="F:phosphorelay sensor kinase activity"/>
    <property type="evidence" value="ECO:0007669"/>
    <property type="project" value="InterPro"/>
</dbReference>
<dbReference type="PROSITE" id="PS50109">
    <property type="entry name" value="HIS_KIN"/>
    <property type="match status" value="1"/>
</dbReference>
<evidence type="ECO:0000256" key="6">
    <source>
        <dbReference type="ARBA" id="ARBA00022777"/>
    </source>
</evidence>
<evidence type="ECO:0000256" key="8">
    <source>
        <dbReference type="ARBA" id="ARBA00023012"/>
    </source>
</evidence>
<name>A0A7V5PP54_CALAY</name>
<comment type="catalytic activity">
    <reaction evidence="1">
        <text>ATP + protein L-histidine = ADP + protein N-phospho-L-histidine.</text>
        <dbReference type="EC" id="2.7.13.3"/>
    </reaction>
</comment>
<dbReference type="PANTHER" id="PTHR43065:SF10">
    <property type="entry name" value="PEROXIDE STRESS-ACTIVATED HISTIDINE KINASE MAK3"/>
    <property type="match status" value="1"/>
</dbReference>
<accession>A0A7V5PP54</accession>
<keyword evidence="4" id="KW-0808">Transferase</keyword>
<dbReference type="PROSITE" id="PS50112">
    <property type="entry name" value="PAS"/>
    <property type="match status" value="1"/>
</dbReference>
<reference evidence="12" key="1">
    <citation type="journal article" date="2020" name="mSystems">
        <title>Genome- and Community-Level Interaction Insights into Carbon Utilization and Element Cycling Functions of Hydrothermarchaeota in Hydrothermal Sediment.</title>
        <authorList>
            <person name="Zhou Z."/>
            <person name="Liu Y."/>
            <person name="Xu W."/>
            <person name="Pan J."/>
            <person name="Luo Z.H."/>
            <person name="Li M."/>
        </authorList>
    </citation>
    <scope>NUCLEOTIDE SEQUENCE [LARGE SCALE GENOMIC DNA]</scope>
    <source>
        <strain evidence="12">HyVt-527</strain>
    </source>
</reference>
<organism evidence="12">
    <name type="scientific">Caldithrix abyssi</name>
    <dbReference type="NCBI Taxonomy" id="187145"/>
    <lineage>
        <taxon>Bacteria</taxon>
        <taxon>Pseudomonadati</taxon>
        <taxon>Calditrichota</taxon>
        <taxon>Calditrichia</taxon>
        <taxon>Calditrichales</taxon>
        <taxon>Calditrichaceae</taxon>
        <taxon>Caldithrix</taxon>
    </lineage>
</organism>
<dbReference type="EC" id="2.7.13.3" evidence="2"/>
<evidence type="ECO:0000256" key="5">
    <source>
        <dbReference type="ARBA" id="ARBA00022741"/>
    </source>
</evidence>
<comment type="caution">
    <text evidence="12">The sequence shown here is derived from an EMBL/GenBank/DDBJ whole genome shotgun (WGS) entry which is preliminary data.</text>
</comment>
<dbReference type="NCBIfam" id="TIGR00229">
    <property type="entry name" value="sensory_box"/>
    <property type="match status" value="1"/>
</dbReference>